<comment type="caution">
    <text evidence="3">The sequence shown here is derived from an EMBL/GenBank/DDBJ whole genome shotgun (WGS) entry which is preliminary data.</text>
</comment>
<accession>A0A0G0GPG3</accession>
<reference evidence="3 4" key="1">
    <citation type="journal article" date="2015" name="Nature">
        <title>rRNA introns, odd ribosomes, and small enigmatic genomes across a large radiation of phyla.</title>
        <authorList>
            <person name="Brown C.T."/>
            <person name="Hug L.A."/>
            <person name="Thomas B.C."/>
            <person name="Sharon I."/>
            <person name="Castelle C.J."/>
            <person name="Singh A."/>
            <person name="Wilkins M.J."/>
            <person name="Williams K.H."/>
            <person name="Banfield J.F."/>
        </authorList>
    </citation>
    <scope>NUCLEOTIDE SEQUENCE [LARGE SCALE GENOMIC DNA]</scope>
</reference>
<dbReference type="EMBL" id="LBSX01000002">
    <property type="protein sequence ID" value="KKQ28055.1"/>
    <property type="molecule type" value="Genomic_DNA"/>
</dbReference>
<feature type="compositionally biased region" description="Gly residues" evidence="1">
    <location>
        <begin position="13"/>
        <end position="29"/>
    </location>
</feature>
<evidence type="ECO:0000256" key="1">
    <source>
        <dbReference type="SAM" id="MobiDB-lite"/>
    </source>
</evidence>
<proteinExistence type="predicted"/>
<evidence type="ECO:0000313" key="4">
    <source>
        <dbReference type="Proteomes" id="UP000034849"/>
    </source>
</evidence>
<feature type="compositionally biased region" description="Basic and acidic residues" evidence="1">
    <location>
        <begin position="1"/>
        <end position="11"/>
    </location>
</feature>
<gene>
    <name evidence="3" type="ORF">US42_C0002G0010</name>
</gene>
<dbReference type="NCBIfam" id="TIGR04272">
    <property type="entry name" value="cxxc_cxxc_Mbark"/>
    <property type="match status" value="2"/>
</dbReference>
<feature type="compositionally biased region" description="Polar residues" evidence="1">
    <location>
        <begin position="74"/>
        <end position="86"/>
    </location>
</feature>
<organism evidence="3 4">
    <name type="scientific">Candidatus Magasanikbacteria bacterium GW2011_GWC2_37_14</name>
    <dbReference type="NCBI Taxonomy" id="1619046"/>
    <lineage>
        <taxon>Bacteria</taxon>
        <taxon>Candidatus Magasanikiibacteriota</taxon>
    </lineage>
</organism>
<evidence type="ECO:0000313" key="3">
    <source>
        <dbReference type="EMBL" id="KKQ28055.1"/>
    </source>
</evidence>
<feature type="domain" description="CxxC-x17-CxxC" evidence="2">
    <location>
        <begin position="40"/>
        <end position="73"/>
    </location>
</feature>
<protein>
    <recommendedName>
        <fullName evidence="2">CxxC-x17-CxxC domain-containing protein</fullName>
    </recommendedName>
</protein>
<name>A0A0G0GPG3_9BACT</name>
<evidence type="ECO:0000259" key="2">
    <source>
        <dbReference type="Pfam" id="PF23477"/>
    </source>
</evidence>
<dbReference type="InterPro" id="IPR026363">
    <property type="entry name" value="CxxC-x17-CxxC_dom"/>
</dbReference>
<feature type="region of interest" description="Disordered" evidence="1">
    <location>
        <begin position="1"/>
        <end position="35"/>
    </location>
</feature>
<dbReference type="Pfam" id="PF23477">
    <property type="entry name" value="zf_Tbcl_2"/>
    <property type="match status" value="2"/>
</dbReference>
<dbReference type="STRING" id="1619046.US42_C0002G0010"/>
<sequence length="209" mass="23244">MKNFNRDDRKSSGGFGRKFGGGKSFGGGGRFDRDGDKPARFKAVCSECGDNCELPFRPSGERPVFCSNCFGKQQDNGGGSRPSNFASDRRERPNFGADRQMHDATCAKCGDNCQVPFRPTDKPVYCSNCFKKDENRGSRDNGDVTEQIKQLHVKIDKLMKFLGVVTESKPETKKTKETVVKEVVEKEATKEKKTKTKAAVKKVVAKKKK</sequence>
<dbReference type="Proteomes" id="UP000034849">
    <property type="component" value="Unassembled WGS sequence"/>
</dbReference>
<feature type="domain" description="CxxC-x17-CxxC" evidence="2">
    <location>
        <begin position="99"/>
        <end position="133"/>
    </location>
</feature>
<feature type="region of interest" description="Disordered" evidence="1">
    <location>
        <begin position="74"/>
        <end position="93"/>
    </location>
</feature>
<dbReference type="AlphaFoldDB" id="A0A0G0GPG3"/>